<reference evidence="1 2" key="1">
    <citation type="submission" date="2024-02" db="EMBL/GenBank/DDBJ databases">
        <authorList>
            <person name="Chen Y."/>
            <person name="Shah S."/>
            <person name="Dougan E. K."/>
            <person name="Thang M."/>
            <person name="Chan C."/>
        </authorList>
    </citation>
    <scope>NUCLEOTIDE SEQUENCE [LARGE SCALE GENOMIC DNA]</scope>
</reference>
<keyword evidence="2" id="KW-1185">Reference proteome</keyword>
<dbReference type="Proteomes" id="UP001642484">
    <property type="component" value="Unassembled WGS sequence"/>
</dbReference>
<dbReference type="EMBL" id="CAXAMN010022501">
    <property type="protein sequence ID" value="CAK9070421.1"/>
    <property type="molecule type" value="Genomic_DNA"/>
</dbReference>
<protein>
    <submittedName>
        <fullName evidence="1">Uncharacterized protein</fullName>
    </submittedName>
</protein>
<sequence length="85" mass="10026">VLFVSSKAGFTIEYLKYHEELLFRGQVATRATAYAYNAVFSEHFGHVEHWFRQLHETALFYYLALKELEQIGLHMEIEIDNELSD</sequence>
<evidence type="ECO:0000313" key="2">
    <source>
        <dbReference type="Proteomes" id="UP001642484"/>
    </source>
</evidence>
<feature type="non-terminal residue" evidence="1">
    <location>
        <position position="85"/>
    </location>
</feature>
<name>A0ABP0P312_9DINO</name>
<proteinExistence type="predicted"/>
<accession>A0ABP0P312</accession>
<evidence type="ECO:0000313" key="1">
    <source>
        <dbReference type="EMBL" id="CAK9070421.1"/>
    </source>
</evidence>
<comment type="caution">
    <text evidence="1">The sequence shown here is derived from an EMBL/GenBank/DDBJ whole genome shotgun (WGS) entry which is preliminary data.</text>
</comment>
<gene>
    <name evidence="1" type="ORF">CCMP2556_LOCUS34639</name>
</gene>
<organism evidence="1 2">
    <name type="scientific">Durusdinium trenchii</name>
    <dbReference type="NCBI Taxonomy" id="1381693"/>
    <lineage>
        <taxon>Eukaryota</taxon>
        <taxon>Sar</taxon>
        <taxon>Alveolata</taxon>
        <taxon>Dinophyceae</taxon>
        <taxon>Suessiales</taxon>
        <taxon>Symbiodiniaceae</taxon>
        <taxon>Durusdinium</taxon>
    </lineage>
</organism>
<feature type="non-terminal residue" evidence="1">
    <location>
        <position position="1"/>
    </location>
</feature>